<dbReference type="Pfam" id="PF03366">
    <property type="entry name" value="YEATS"/>
    <property type="match status" value="1"/>
</dbReference>
<evidence type="ECO:0000256" key="3">
    <source>
        <dbReference type="ARBA" id="ARBA00022833"/>
    </source>
</evidence>
<dbReference type="EMBL" id="CAJNOO010001382">
    <property type="protein sequence ID" value="CAF1144673.1"/>
    <property type="molecule type" value="Genomic_DNA"/>
</dbReference>
<evidence type="ECO:0000256" key="2">
    <source>
        <dbReference type="ARBA" id="ARBA00022771"/>
    </source>
</evidence>
<evidence type="ECO:0000313" key="14">
    <source>
        <dbReference type="EMBL" id="CAF3998170.1"/>
    </source>
</evidence>
<dbReference type="Pfam" id="PF15227">
    <property type="entry name" value="zf-C3HC4_4"/>
    <property type="match status" value="1"/>
</dbReference>
<evidence type="ECO:0000256" key="6">
    <source>
        <dbReference type="PROSITE-ProRule" id="PRU00376"/>
    </source>
</evidence>
<dbReference type="InterPro" id="IPR017907">
    <property type="entry name" value="Znf_RING_CS"/>
</dbReference>
<dbReference type="EMBL" id="CAJOAX010003148">
    <property type="protein sequence ID" value="CAF3838784.1"/>
    <property type="molecule type" value="Genomic_DNA"/>
</dbReference>
<dbReference type="PROSITE" id="PS50089">
    <property type="entry name" value="ZF_RING_2"/>
    <property type="match status" value="1"/>
</dbReference>
<accession>A0A818QK81</accession>
<evidence type="ECO:0000313" key="10">
    <source>
        <dbReference type="EMBL" id="CAF1186083.1"/>
    </source>
</evidence>
<dbReference type="EMBL" id="CAJOBE010000431">
    <property type="protein sequence ID" value="CAF3640534.1"/>
    <property type="molecule type" value="Genomic_DNA"/>
</dbReference>
<dbReference type="InterPro" id="IPR005033">
    <property type="entry name" value="YEATS"/>
</dbReference>
<evidence type="ECO:0000313" key="13">
    <source>
        <dbReference type="EMBL" id="CAF3838784.1"/>
    </source>
</evidence>
<dbReference type="SUPFAM" id="SSF57850">
    <property type="entry name" value="RING/U-box"/>
    <property type="match status" value="1"/>
</dbReference>
<feature type="domain" description="YEATS" evidence="8">
    <location>
        <begin position="93"/>
        <end position="225"/>
    </location>
</feature>
<comment type="subcellular location">
    <subcellularLocation>
        <location evidence="6">Nucleus</location>
    </subcellularLocation>
</comment>
<evidence type="ECO:0000256" key="4">
    <source>
        <dbReference type="ARBA" id="ARBA00023242"/>
    </source>
</evidence>
<dbReference type="PROSITE" id="PS51037">
    <property type="entry name" value="YEATS"/>
    <property type="match status" value="1"/>
</dbReference>
<dbReference type="InterPro" id="IPR055129">
    <property type="entry name" value="YEATS_dom"/>
</dbReference>
<evidence type="ECO:0000256" key="5">
    <source>
        <dbReference type="PROSITE-ProRule" id="PRU00175"/>
    </source>
</evidence>
<dbReference type="GO" id="GO:0005634">
    <property type="term" value="C:nucleus"/>
    <property type="evidence" value="ECO:0007669"/>
    <property type="project" value="UniProtKB-SubCell"/>
</dbReference>
<dbReference type="InterPro" id="IPR001841">
    <property type="entry name" value="Znf_RING"/>
</dbReference>
<keyword evidence="1" id="KW-0479">Metal-binding</keyword>
<proteinExistence type="predicted"/>
<dbReference type="OrthoDB" id="16041at2759"/>
<dbReference type="Proteomes" id="UP000663882">
    <property type="component" value="Unassembled WGS sequence"/>
</dbReference>
<dbReference type="EMBL" id="CAJOBD010004526">
    <property type="protein sequence ID" value="CAF3998170.1"/>
    <property type="molecule type" value="Genomic_DNA"/>
</dbReference>
<gene>
    <name evidence="12" type="ORF">FNK824_LOCUS5420</name>
    <name evidence="14" type="ORF">JBS370_LOCUS26118</name>
    <name evidence="13" type="ORF">OTI717_LOCUS20452</name>
    <name evidence="9" type="ORF">RFH988_LOCUS21574</name>
    <name evidence="10" type="ORF">SEV965_LOCUS20323</name>
    <name evidence="11" type="ORF">ZHD862_LOCUS24350</name>
</gene>
<dbReference type="Proteomes" id="UP000663836">
    <property type="component" value="Unassembled WGS sequence"/>
</dbReference>
<dbReference type="PANTHER" id="PTHR23195">
    <property type="entry name" value="YEATS DOMAIN"/>
    <property type="match status" value="1"/>
</dbReference>
<keyword evidence="3" id="KW-0862">Zinc</keyword>
<reference evidence="12" key="1">
    <citation type="submission" date="2021-02" db="EMBL/GenBank/DDBJ databases">
        <authorList>
            <person name="Nowell W R."/>
        </authorList>
    </citation>
    <scope>NUCLEOTIDE SEQUENCE</scope>
</reference>
<sequence length="225" mass="26908">MNIDILNVYRDCPFCLKLLFEPISILCGHTFCLLCMERFILTTERILQCPICRDDLNYLRSSSSHLKTNAILHNLFRQQYEKEYEIRRIETENERKQIIKKRLIIGNTHQLLSCDYDYTRHEWTLFIKLNNDDQDDISQYIKQVTINLHPTFTPSQIILDKPPFCLTRIGWGVFTIYLTIEFHSQWKKSDFRTSWFLSFSNTGNQKTIEIEFQKTTDDINNDEMS</sequence>
<comment type="caution">
    <text evidence="12">The sequence shown here is derived from an EMBL/GenBank/DDBJ whole genome shotgun (WGS) entry which is preliminary data.</text>
</comment>
<evidence type="ECO:0000256" key="1">
    <source>
        <dbReference type="ARBA" id="ARBA00022723"/>
    </source>
</evidence>
<organism evidence="12 15">
    <name type="scientific">Rotaria sordida</name>
    <dbReference type="NCBI Taxonomy" id="392033"/>
    <lineage>
        <taxon>Eukaryota</taxon>
        <taxon>Metazoa</taxon>
        <taxon>Spiralia</taxon>
        <taxon>Gnathifera</taxon>
        <taxon>Rotifera</taxon>
        <taxon>Eurotatoria</taxon>
        <taxon>Bdelloidea</taxon>
        <taxon>Philodinida</taxon>
        <taxon>Philodinidae</taxon>
        <taxon>Rotaria</taxon>
    </lineage>
</organism>
<dbReference type="EMBL" id="CAJNOU010001314">
    <property type="protein sequence ID" value="CAF1186083.1"/>
    <property type="molecule type" value="Genomic_DNA"/>
</dbReference>
<keyword evidence="4 6" id="KW-0539">Nucleus</keyword>
<dbReference type="Proteomes" id="UP000663864">
    <property type="component" value="Unassembled WGS sequence"/>
</dbReference>
<dbReference type="Proteomes" id="UP000663889">
    <property type="component" value="Unassembled WGS sequence"/>
</dbReference>
<dbReference type="InterPro" id="IPR038704">
    <property type="entry name" value="YEAST_sf"/>
</dbReference>
<feature type="domain" description="RING-type" evidence="7">
    <location>
        <begin position="12"/>
        <end position="53"/>
    </location>
</feature>
<evidence type="ECO:0000259" key="7">
    <source>
        <dbReference type="PROSITE" id="PS50089"/>
    </source>
</evidence>
<evidence type="ECO:0000313" key="11">
    <source>
        <dbReference type="EMBL" id="CAF1230635.1"/>
    </source>
</evidence>
<evidence type="ECO:0000313" key="12">
    <source>
        <dbReference type="EMBL" id="CAF3640534.1"/>
    </source>
</evidence>
<evidence type="ECO:0000259" key="8">
    <source>
        <dbReference type="PROSITE" id="PS51037"/>
    </source>
</evidence>
<dbReference type="AlphaFoldDB" id="A0A818QK81"/>
<dbReference type="Proteomes" id="UP000663874">
    <property type="component" value="Unassembled WGS sequence"/>
</dbReference>
<dbReference type="SMART" id="SM00184">
    <property type="entry name" value="RING"/>
    <property type="match status" value="1"/>
</dbReference>
<dbReference type="Proteomes" id="UP000663823">
    <property type="component" value="Unassembled WGS sequence"/>
</dbReference>
<evidence type="ECO:0008006" key="16">
    <source>
        <dbReference type="Google" id="ProtNLM"/>
    </source>
</evidence>
<dbReference type="GO" id="GO:0006355">
    <property type="term" value="P:regulation of DNA-templated transcription"/>
    <property type="evidence" value="ECO:0007669"/>
    <property type="project" value="InterPro"/>
</dbReference>
<name>A0A818QK81_9BILA</name>
<dbReference type="Gene3D" id="3.30.40.10">
    <property type="entry name" value="Zinc/RING finger domain, C3HC4 (zinc finger)"/>
    <property type="match status" value="1"/>
</dbReference>
<dbReference type="InterPro" id="IPR013083">
    <property type="entry name" value="Znf_RING/FYVE/PHD"/>
</dbReference>
<evidence type="ECO:0000313" key="9">
    <source>
        <dbReference type="EMBL" id="CAF1144673.1"/>
    </source>
</evidence>
<dbReference type="EMBL" id="CAJNOT010001649">
    <property type="protein sequence ID" value="CAF1230635.1"/>
    <property type="molecule type" value="Genomic_DNA"/>
</dbReference>
<keyword evidence="2 5" id="KW-0863">Zinc-finger</keyword>
<protein>
    <recommendedName>
        <fullName evidence="16">RING-type domain-containing protein</fullName>
    </recommendedName>
</protein>
<dbReference type="PROSITE" id="PS00518">
    <property type="entry name" value="ZF_RING_1"/>
    <property type="match status" value="1"/>
</dbReference>
<evidence type="ECO:0000313" key="15">
    <source>
        <dbReference type="Proteomes" id="UP000663874"/>
    </source>
</evidence>
<dbReference type="Gene3D" id="2.60.40.1970">
    <property type="entry name" value="YEATS domain"/>
    <property type="match status" value="1"/>
</dbReference>
<dbReference type="GO" id="GO:0008270">
    <property type="term" value="F:zinc ion binding"/>
    <property type="evidence" value="ECO:0007669"/>
    <property type="project" value="UniProtKB-KW"/>
</dbReference>